<dbReference type="RefSeq" id="WP_242668888.1">
    <property type="nucleotide sequence ID" value="NZ_SHRJ01000027.1"/>
</dbReference>
<dbReference type="Proteomes" id="UP000292478">
    <property type="component" value="Unassembled WGS sequence"/>
</dbReference>
<accession>A0A4R0V3F8</accession>
<dbReference type="Pfam" id="PF25788">
    <property type="entry name" value="Ig_Rha78A_N"/>
    <property type="match status" value="1"/>
</dbReference>
<name>A0A4R0V3F8_BIFLL</name>
<organism evidence="1 2">
    <name type="scientific">Bifidobacterium longum subsp. longum</name>
    <dbReference type="NCBI Taxonomy" id="1679"/>
    <lineage>
        <taxon>Bacteria</taxon>
        <taxon>Bacillati</taxon>
        <taxon>Actinomycetota</taxon>
        <taxon>Actinomycetes</taxon>
        <taxon>Bifidobacteriales</taxon>
        <taxon>Bifidobacteriaceae</taxon>
        <taxon>Bifidobacterium</taxon>
    </lineage>
</organism>
<comment type="caution">
    <text evidence="1">The sequence shown here is derived from an EMBL/GenBank/DDBJ whole genome shotgun (WGS) entry which is preliminary data.</text>
</comment>
<dbReference type="InterPro" id="IPR016007">
    <property type="entry name" value="Alpha_rhamnosid"/>
</dbReference>
<sequence>MTATTVPQIVPGTLTGDLDITSFTVEHYPGDALGIAVRAPRMNWTYSHTVPEDAQILLTLTRRVPGSKPREEKTYLPADDGVLVPWQFEPLVSREEVFATVQAVSASHKPLGAVSRTLHFEAGLFEEFDHVADFVGPSWAEPESDHRHLPLVRTEIELKDQPVRARLYLTALGFPDSTCKCNGWFRVGLF</sequence>
<evidence type="ECO:0000313" key="2">
    <source>
        <dbReference type="Proteomes" id="UP000292478"/>
    </source>
</evidence>
<reference evidence="1 2" key="1">
    <citation type="journal article" date="2018" name="Sci. Rep.">
        <title>Genomic diversity and distribution of Bifidobacterium longum subsp. longum across the human lifespan.</title>
        <authorList>
            <person name="Odamaki T."/>
            <person name="Bottacini F."/>
            <person name="Kato K."/>
            <person name="Mitsuyama E."/>
            <person name="Yoshida K."/>
            <person name="Horigome A."/>
            <person name="Xiao J.Z."/>
            <person name="van Sinderen D."/>
        </authorList>
    </citation>
    <scope>NUCLEOTIDE SEQUENCE [LARGE SCALE GENOMIC DNA]</scope>
    <source>
        <strain evidence="1 2">MCC10113</strain>
    </source>
</reference>
<dbReference type="EMBL" id="SHTC01000025">
    <property type="protein sequence ID" value="TCF57051.1"/>
    <property type="molecule type" value="Genomic_DNA"/>
</dbReference>
<protein>
    <submittedName>
        <fullName evidence="1">Alfa-L-rhamnosidase</fullName>
    </submittedName>
</protein>
<dbReference type="PANTHER" id="PTHR33307:SF6">
    <property type="entry name" value="ALPHA-RHAMNOSIDASE (EUROFUNG)-RELATED"/>
    <property type="match status" value="1"/>
</dbReference>
<dbReference type="AlphaFoldDB" id="A0A4R0V3F8"/>
<evidence type="ECO:0000313" key="1">
    <source>
        <dbReference type="EMBL" id="TCF57051.1"/>
    </source>
</evidence>
<gene>
    <name evidence="1" type="ORF">MCC10113_1603</name>
</gene>
<proteinExistence type="predicted"/>
<dbReference type="PANTHER" id="PTHR33307">
    <property type="entry name" value="ALPHA-RHAMNOSIDASE (EUROFUNG)"/>
    <property type="match status" value="1"/>
</dbReference>